<proteinExistence type="inferred from homology"/>
<evidence type="ECO:0000256" key="7">
    <source>
        <dbReference type="SAM" id="MobiDB-lite"/>
    </source>
</evidence>
<dbReference type="PANTHER" id="PTHR13362:SF2">
    <property type="entry name" value="SMALL RIBOSOMAL SUBUNIT PROTEIN MS33"/>
    <property type="match status" value="1"/>
</dbReference>
<name>V4RYZ8_CITCL</name>
<gene>
    <name evidence="8" type="ORF">CICLE_v10006880mg</name>
</gene>
<evidence type="ECO:0000313" key="9">
    <source>
        <dbReference type="Proteomes" id="UP000030687"/>
    </source>
</evidence>
<dbReference type="KEGG" id="cic:CICLE_v10006880mg"/>
<reference evidence="8 9" key="1">
    <citation type="submission" date="2013-10" db="EMBL/GenBank/DDBJ databases">
        <authorList>
            <consortium name="International Citrus Genome Consortium"/>
            <person name="Jenkins J."/>
            <person name="Schmutz J."/>
            <person name="Prochnik S."/>
            <person name="Rokhsar D."/>
            <person name="Gmitter F."/>
            <person name="Ollitrault P."/>
            <person name="Machado M."/>
            <person name="Talon M."/>
            <person name="Wincker P."/>
            <person name="Jaillon O."/>
            <person name="Morgante M."/>
        </authorList>
    </citation>
    <scope>NUCLEOTIDE SEQUENCE</scope>
    <source>
        <strain evidence="9">cv. Clemenules</strain>
    </source>
</reference>
<dbReference type="InterPro" id="IPR013219">
    <property type="entry name" value="Ribosomal_mS33"/>
</dbReference>
<evidence type="ECO:0000256" key="6">
    <source>
        <dbReference type="ARBA" id="ARBA00035132"/>
    </source>
</evidence>
<organism evidence="8 9">
    <name type="scientific">Citrus clementina</name>
    <name type="common">Clementine</name>
    <name type="synonym">Citrus deliciosa x Citrus sinensis</name>
    <dbReference type="NCBI Taxonomy" id="85681"/>
    <lineage>
        <taxon>Eukaryota</taxon>
        <taxon>Viridiplantae</taxon>
        <taxon>Streptophyta</taxon>
        <taxon>Embryophyta</taxon>
        <taxon>Tracheophyta</taxon>
        <taxon>Spermatophyta</taxon>
        <taxon>Magnoliopsida</taxon>
        <taxon>eudicotyledons</taxon>
        <taxon>Gunneridae</taxon>
        <taxon>Pentapetalae</taxon>
        <taxon>rosids</taxon>
        <taxon>malvids</taxon>
        <taxon>Sapindales</taxon>
        <taxon>Rutaceae</taxon>
        <taxon>Aurantioideae</taxon>
        <taxon>Citrus</taxon>
    </lineage>
</organism>
<keyword evidence="4" id="KW-0496">Mitochondrion</keyword>
<feature type="region of interest" description="Disordered" evidence="7">
    <location>
        <begin position="55"/>
        <end position="79"/>
    </location>
</feature>
<keyword evidence="9" id="KW-1185">Reference proteome</keyword>
<dbReference type="InParanoid" id="V4RYZ8"/>
<comment type="subcellular location">
    <subcellularLocation>
        <location evidence="1">Mitochondrion</location>
    </subcellularLocation>
</comment>
<dbReference type="Proteomes" id="UP000030687">
    <property type="component" value="Unassembled WGS sequence"/>
</dbReference>
<dbReference type="Gramene" id="ESR33112">
    <property type="protein sequence ID" value="ESR33112"/>
    <property type="gene ID" value="CICLE_v10006880mg"/>
</dbReference>
<sequence>MATRERLKNILATVVTTWLTEVRAKIFGYVLNPIGQRSPNKILWKKLIGESLPKPEMLKRCGKGPPKKGQGKRAAKRSK</sequence>
<dbReference type="GO" id="GO:0005840">
    <property type="term" value="C:ribosome"/>
    <property type="evidence" value="ECO:0007669"/>
    <property type="project" value="UniProtKB-KW"/>
</dbReference>
<evidence type="ECO:0000256" key="1">
    <source>
        <dbReference type="ARBA" id="ARBA00004173"/>
    </source>
</evidence>
<keyword evidence="5" id="KW-0687">Ribonucleoprotein</keyword>
<evidence type="ECO:0000256" key="3">
    <source>
        <dbReference type="ARBA" id="ARBA00022980"/>
    </source>
</evidence>
<dbReference type="eggNOG" id="KOG4844">
    <property type="taxonomic scope" value="Eukaryota"/>
</dbReference>
<protein>
    <recommendedName>
        <fullName evidence="6">Small ribosomal subunit protein mS33</fullName>
    </recommendedName>
</protein>
<evidence type="ECO:0000313" key="8">
    <source>
        <dbReference type="EMBL" id="ESR33112.1"/>
    </source>
</evidence>
<dbReference type="GO" id="GO:0005739">
    <property type="term" value="C:mitochondrion"/>
    <property type="evidence" value="ECO:0007669"/>
    <property type="project" value="UniProtKB-SubCell"/>
</dbReference>
<dbReference type="STRING" id="85681.V4RYZ8"/>
<dbReference type="EMBL" id="KI537036">
    <property type="protein sequence ID" value="ESR33112.1"/>
    <property type="molecule type" value="Genomic_DNA"/>
</dbReference>
<evidence type="ECO:0000256" key="5">
    <source>
        <dbReference type="ARBA" id="ARBA00023274"/>
    </source>
</evidence>
<accession>V4RYZ8</accession>
<dbReference type="GO" id="GO:1990904">
    <property type="term" value="C:ribonucleoprotein complex"/>
    <property type="evidence" value="ECO:0007669"/>
    <property type="project" value="UniProtKB-KW"/>
</dbReference>
<dbReference type="PANTHER" id="PTHR13362">
    <property type="entry name" value="MITOCHONDRIAL RIBOSOMAL PROTEIN S33"/>
    <property type="match status" value="1"/>
</dbReference>
<feature type="compositionally biased region" description="Basic residues" evidence="7">
    <location>
        <begin position="60"/>
        <end position="79"/>
    </location>
</feature>
<dbReference type="AlphaFoldDB" id="V4RYZ8"/>
<evidence type="ECO:0000256" key="2">
    <source>
        <dbReference type="ARBA" id="ARBA00008970"/>
    </source>
</evidence>
<evidence type="ECO:0000256" key="4">
    <source>
        <dbReference type="ARBA" id="ARBA00023128"/>
    </source>
</evidence>
<keyword evidence="3" id="KW-0689">Ribosomal protein</keyword>
<comment type="similarity">
    <text evidence="2">Belongs to the mitochondrion-specific ribosomal protein mS33 family.</text>
</comment>